<dbReference type="InterPro" id="IPR006626">
    <property type="entry name" value="PbH1"/>
</dbReference>
<evidence type="ECO:0000259" key="1">
    <source>
        <dbReference type="Pfam" id="PF08531"/>
    </source>
</evidence>
<dbReference type="Gene3D" id="2.160.20.10">
    <property type="entry name" value="Single-stranded right-handed beta-helix, Pectin lyase-like"/>
    <property type="match status" value="1"/>
</dbReference>
<evidence type="ECO:0000313" key="6">
    <source>
        <dbReference type="Proteomes" id="UP000181870"/>
    </source>
</evidence>
<dbReference type="InterPro" id="IPR008979">
    <property type="entry name" value="Galactose-bd-like_sf"/>
</dbReference>
<dbReference type="PANTHER" id="PTHR34987">
    <property type="entry name" value="C, PUTATIVE (AFU_ORTHOLOGUE AFUA_3G02880)-RELATED"/>
    <property type="match status" value="1"/>
</dbReference>
<dbReference type="Gene3D" id="1.50.10.10">
    <property type="match status" value="1"/>
</dbReference>
<dbReference type="InterPro" id="IPR011050">
    <property type="entry name" value="Pectin_lyase_fold/virulence"/>
</dbReference>
<dbReference type="SUPFAM" id="SSF51126">
    <property type="entry name" value="Pectin lyase-like"/>
    <property type="match status" value="1"/>
</dbReference>
<evidence type="ECO:0000313" key="5">
    <source>
        <dbReference type="EMBL" id="SDJ05474.1"/>
    </source>
</evidence>
<dbReference type="InterPro" id="IPR012334">
    <property type="entry name" value="Pectin_lyas_fold"/>
</dbReference>
<dbReference type="Pfam" id="PF17389">
    <property type="entry name" value="Bac_rhamnosid6H"/>
    <property type="match status" value="1"/>
</dbReference>
<dbReference type="PANTHER" id="PTHR34987:SF2">
    <property type="entry name" value="B, PUTATIVE (AFU_ORTHOLOGUE AFUA_7G05040)-RELATED"/>
    <property type="match status" value="1"/>
</dbReference>
<dbReference type="InterPro" id="IPR013737">
    <property type="entry name" value="Bac_rhamnosid_N"/>
</dbReference>
<dbReference type="InterPro" id="IPR012341">
    <property type="entry name" value="6hp_glycosidase-like_sf"/>
</dbReference>
<feature type="domain" description="Bacterial alpha-L-rhamnosidase N-terminal" evidence="1">
    <location>
        <begin position="76"/>
        <end position="215"/>
    </location>
</feature>
<dbReference type="Gene3D" id="2.60.120.260">
    <property type="entry name" value="Galactose-binding domain-like"/>
    <property type="match status" value="2"/>
</dbReference>
<evidence type="ECO:0000259" key="3">
    <source>
        <dbReference type="Pfam" id="PF17389"/>
    </source>
</evidence>
<dbReference type="SUPFAM" id="SSF49785">
    <property type="entry name" value="Galactose-binding domain-like"/>
    <property type="match status" value="1"/>
</dbReference>
<dbReference type="InterPro" id="IPR035398">
    <property type="entry name" value="Bac_rhamnosid_C"/>
</dbReference>
<gene>
    <name evidence="5" type="ORF">SAMN05192582_11135</name>
</gene>
<accession>A0A1G8QL13</accession>
<evidence type="ECO:0000259" key="2">
    <source>
        <dbReference type="Pfam" id="PF13229"/>
    </source>
</evidence>
<feature type="domain" description="Alpha-L-rhamnosidase six-hairpin glycosidase" evidence="3">
    <location>
        <begin position="392"/>
        <end position="709"/>
    </location>
</feature>
<organism evidence="5 6">
    <name type="scientific">Bacteroides ovatus</name>
    <dbReference type="NCBI Taxonomy" id="28116"/>
    <lineage>
        <taxon>Bacteria</taxon>
        <taxon>Pseudomonadati</taxon>
        <taxon>Bacteroidota</taxon>
        <taxon>Bacteroidia</taxon>
        <taxon>Bacteroidales</taxon>
        <taxon>Bacteroidaceae</taxon>
        <taxon>Bacteroides</taxon>
    </lineage>
</organism>
<protein>
    <submittedName>
        <fullName evidence="5">Alpha-L-rhamnosidase N-terminal domain-containing protein</fullName>
    </submittedName>
</protein>
<dbReference type="SUPFAM" id="SSF48208">
    <property type="entry name" value="Six-hairpin glycosidases"/>
    <property type="match status" value="1"/>
</dbReference>
<evidence type="ECO:0000259" key="4">
    <source>
        <dbReference type="Pfam" id="PF17390"/>
    </source>
</evidence>
<dbReference type="Pfam" id="PF13229">
    <property type="entry name" value="Beta_helix"/>
    <property type="match status" value="1"/>
</dbReference>
<dbReference type="AlphaFoldDB" id="A0A1G8QL13"/>
<dbReference type="Pfam" id="PF17390">
    <property type="entry name" value="Bac_rhamnosid_C"/>
    <property type="match status" value="1"/>
</dbReference>
<name>A0A1G8QL13_BACOV</name>
<feature type="domain" description="Alpha-L-rhamnosidase C-terminal" evidence="4">
    <location>
        <begin position="718"/>
        <end position="779"/>
    </location>
</feature>
<dbReference type="InterPro" id="IPR008928">
    <property type="entry name" value="6-hairpin_glycosidase_sf"/>
</dbReference>
<feature type="domain" description="Right handed beta helix" evidence="2">
    <location>
        <begin position="979"/>
        <end position="1149"/>
    </location>
</feature>
<dbReference type="GO" id="GO:0005975">
    <property type="term" value="P:carbohydrate metabolic process"/>
    <property type="evidence" value="ECO:0007669"/>
    <property type="project" value="InterPro"/>
</dbReference>
<dbReference type="EMBL" id="FNDO01000113">
    <property type="protein sequence ID" value="SDJ05474.1"/>
    <property type="molecule type" value="Genomic_DNA"/>
</dbReference>
<proteinExistence type="predicted"/>
<dbReference type="InterPro" id="IPR039448">
    <property type="entry name" value="Beta_helix"/>
</dbReference>
<dbReference type="SMART" id="SM00710">
    <property type="entry name" value="PbH1"/>
    <property type="match status" value="7"/>
</dbReference>
<reference evidence="5 6" key="1">
    <citation type="submission" date="2016-10" db="EMBL/GenBank/DDBJ databases">
        <authorList>
            <person name="de Groot N.N."/>
        </authorList>
    </citation>
    <scope>NUCLEOTIDE SEQUENCE [LARGE SCALE GENOMIC DNA]</scope>
    <source>
        <strain evidence="5 6">NLAE-zl-C57</strain>
    </source>
</reference>
<dbReference type="InterPro" id="IPR035396">
    <property type="entry name" value="Bac_rhamnosid6H"/>
</dbReference>
<dbReference type="Pfam" id="PF08531">
    <property type="entry name" value="Bac_rhamnosid_N"/>
    <property type="match status" value="1"/>
</dbReference>
<dbReference type="Proteomes" id="UP000181870">
    <property type="component" value="Unassembled WGS sequence"/>
</dbReference>
<dbReference type="Gene3D" id="2.60.420.10">
    <property type="entry name" value="Maltose phosphorylase, domain 3"/>
    <property type="match status" value="1"/>
</dbReference>
<sequence length="1214" mass="136241">MINRTLVTLLLIIMHFPLCGQIRLPGYQGEKVNPALYMGQWPARWISMPDEPADIYGVYHFRKTFELDTLPQHFWVHVSADNRYKLYINGSLVSLGPARGNVFNWNFETVDLSSCLRQGKNVLAAVVWNYGDKKPLAQMSFNRTGFIVQGNTAAEAVVNTNDTWVCIKNGGYSTWETPVCGYYVAGPGELLDAASYPWGWEQSDYDDSGWVKARQELAGSMKGGADYPGRLLVPTPIPPMDYKVERFSEVRKADGVRLPGKFPSQKQAFTVPANSKIHLILDQGQLTTGYLSMFFSGGRGTEVRLGYTEAYYSNPATGAKDNRNELDGKMFVGYEDKIICDGGNDREYTNLWWRTWRYVDVRIETKNEPLVIEDLYSTYSAYPFVREARFVAPENEYLENILEIGWRTARLCANETYMDCPYYEQLQYLGDTRIQAMITLYNTHDTCMVKNALEQGRQSIVADGITMGRYPTNSHQFISSFSLWWIGMGYDYWMYRGDEAYLKTLLPAYRTILAWYEQWLKPDHTLGYVPYWFFADWAEGFPNGEPVREKDGNSALQDLMYLLTLESVVKMEKAFGLPAMGEHYAKIASAVKVAIRKKYWDVSRGLFADTYKHNSFSQHVNSLAVLAGVITGDEARQVMHSVLTGIDLIQVTIYFRYYLNQALNKAGLGDELLEHLGVWKEQMALGLTTWAERPEPSRSDCHAWGASPNIEFYRVVLGIDSDAPGFGKVRIAPNLGTLKKVSGTVPHPLGDIAVNYEVDKKGKLIATVDLPENIKGTFVWKGQNYPLVSGHQAFTINQQASAGQRKYYVSSSTGDDSNDGLTPKRAFKTLAKASQLRLFPGDSLLLRAGDIWLKESLFPVGSGRPENPIVISSYGKGARPHIKPGHDAIYGIRIVNDAGYKIKGLEVSDCYGGIVVWEENTYNHEYIWIEDCYFHDITDKDEPIGGGRNGRPVTPDLIYGMGVSICGADAFGGRTLLSDITITKCKFDRCDVGIEVIGRDYDDTGEWRRHGHDLISAKAFLNVNISDCDVQRSYRTGGVMLYCITGGTAENIIINETGYEGIGMWWGVAAFQCARVHNYLVENCTFSNTIKGKSPDGQGFDFEADVHDVVVRKCRFINNEGPAVLYYGDSWAGINKGCVIDSCYIEGNNWSTDGDYVGKVFGVGKPANEGIIKNTEIHLRTDDQTFDCAPIVFDASNRVYNTTGKLIYGTEITK</sequence>